<comment type="caution">
    <text evidence="2">The sequence shown here is derived from an EMBL/GenBank/DDBJ whole genome shotgun (WGS) entry which is preliminary data.</text>
</comment>
<dbReference type="EMBL" id="VCHE01000073">
    <property type="protein sequence ID" value="KAB2572661.1"/>
    <property type="molecule type" value="Genomic_DNA"/>
</dbReference>
<protein>
    <submittedName>
        <fullName evidence="2">Uncharacterized protein</fullName>
    </submittedName>
</protein>
<dbReference type="PANTHER" id="PTHR47785">
    <property type="entry name" value="ZN(II)2CYS6 TRANSCRIPTION FACTOR (EUROFUNG)-RELATED-RELATED"/>
    <property type="match status" value="1"/>
</dbReference>
<dbReference type="AlphaFoldDB" id="A0A5N5D4W6"/>
<organism evidence="2 3">
    <name type="scientific">Lasiodiplodia theobromae</name>
    <dbReference type="NCBI Taxonomy" id="45133"/>
    <lineage>
        <taxon>Eukaryota</taxon>
        <taxon>Fungi</taxon>
        <taxon>Dikarya</taxon>
        <taxon>Ascomycota</taxon>
        <taxon>Pezizomycotina</taxon>
        <taxon>Dothideomycetes</taxon>
        <taxon>Dothideomycetes incertae sedis</taxon>
        <taxon>Botryosphaeriales</taxon>
        <taxon>Botryosphaeriaceae</taxon>
        <taxon>Lasiodiplodia</taxon>
    </lineage>
</organism>
<reference evidence="2 3" key="1">
    <citation type="journal article" date="2019" name="Sci. Rep.">
        <title>A multi-omics analysis of the grapevine pathogen Lasiodiplodia theobromae reveals that temperature affects the expression of virulence- and pathogenicity-related genes.</title>
        <authorList>
            <person name="Felix C."/>
            <person name="Meneses R."/>
            <person name="Goncalves M.F.M."/>
            <person name="Tilleman L."/>
            <person name="Duarte A.S."/>
            <person name="Jorrin-Novo J.V."/>
            <person name="Van de Peer Y."/>
            <person name="Deforce D."/>
            <person name="Van Nieuwerburgh F."/>
            <person name="Esteves A.C."/>
            <person name="Alves A."/>
        </authorList>
    </citation>
    <scope>NUCLEOTIDE SEQUENCE [LARGE SCALE GENOMIC DNA]</scope>
    <source>
        <strain evidence="2 3">LA-SOL3</strain>
    </source>
</reference>
<gene>
    <name evidence="2" type="ORF">DBV05_g8651</name>
</gene>
<evidence type="ECO:0000313" key="3">
    <source>
        <dbReference type="Proteomes" id="UP000325902"/>
    </source>
</evidence>
<sequence>MQRIDRKLDHMMEQRPQGFEPQPLPPIMSWREGGEVLEPMHVDATAVASMAPLEIPRQQRPPHVLDEEDLRGALSVFPWPSVQLLLAGADRTTAKDLEGILAEGSGWLVRHAILNESEALPCDVFLRGTSLHIVRGDKGQSRIAFPDLTAEVMDRWYYLDLNLPRSDASGFQEFIALPDFDDRRDFGGELSIESKYQYNFLSMISLRRLIHRSFEELYDLNESQRPPAASGGNDGDKADRTIIIAELSRQLDVWRSLLPPELRWDDAARTTYDNMEEQMSSRGTLLPHIDILLAQLRCRYYYARFMIFRPYVWKALHVPPALLLAQASSTVVVDGFVNAVDSMLQWPVAYPPVCDKKRLVPNIFAWTQSFVMFLLVLRAIKENELLWDICRERLGRARIEESVVLMLEWIKDLRMVDGVAAWAWRTLTPLYGLSG</sequence>
<accession>A0A5N5D4W6</accession>
<evidence type="ECO:0000313" key="2">
    <source>
        <dbReference type="EMBL" id="KAB2572661.1"/>
    </source>
</evidence>
<evidence type="ECO:0000256" key="1">
    <source>
        <dbReference type="SAM" id="MobiDB-lite"/>
    </source>
</evidence>
<dbReference type="CDD" id="cd12148">
    <property type="entry name" value="fungal_TF_MHR"/>
    <property type="match status" value="1"/>
</dbReference>
<feature type="region of interest" description="Disordered" evidence="1">
    <location>
        <begin position="1"/>
        <end position="25"/>
    </location>
</feature>
<dbReference type="PANTHER" id="PTHR47785:SF6">
    <property type="entry name" value="ZN(II)2CYS6 TRANSCRIPTION FACTOR (EUROFUNG)"/>
    <property type="match status" value="1"/>
</dbReference>
<dbReference type="InterPro" id="IPR053181">
    <property type="entry name" value="EcdB-like_regulator"/>
</dbReference>
<keyword evidence="3" id="KW-1185">Reference proteome</keyword>
<dbReference type="Proteomes" id="UP000325902">
    <property type="component" value="Unassembled WGS sequence"/>
</dbReference>
<feature type="compositionally biased region" description="Basic and acidic residues" evidence="1">
    <location>
        <begin position="1"/>
        <end position="13"/>
    </location>
</feature>
<proteinExistence type="predicted"/>
<name>A0A5N5D4W6_9PEZI</name>
<dbReference type="OrthoDB" id="6133115at2759"/>